<sequence>MGILTSFISSTGLPAFPICLPSMFRASGVKVQAYCKGNQGNFADLDAQSIQSVCLFLKLLTF</sequence>
<proteinExistence type="predicted"/>
<gene>
    <name evidence="1" type="ORF">HUJ06_002575</name>
</gene>
<evidence type="ECO:0000313" key="1">
    <source>
        <dbReference type="EMBL" id="DAD44345.1"/>
    </source>
</evidence>
<name>A0A822ZLK8_NELNU</name>
<dbReference type="AlphaFoldDB" id="A0A822ZLK8"/>
<keyword evidence="2" id="KW-1185">Reference proteome</keyword>
<reference evidence="1 2" key="1">
    <citation type="journal article" date="2020" name="Mol. Biol. Evol.">
        <title>Distinct Expression and Methylation Patterns for Genes with Different Fates following a Single Whole-Genome Duplication in Flowering Plants.</title>
        <authorList>
            <person name="Shi T."/>
            <person name="Rahmani R.S."/>
            <person name="Gugger P.F."/>
            <person name="Wang M."/>
            <person name="Li H."/>
            <person name="Zhang Y."/>
            <person name="Li Z."/>
            <person name="Wang Q."/>
            <person name="Van de Peer Y."/>
            <person name="Marchal K."/>
            <person name="Chen J."/>
        </authorList>
    </citation>
    <scope>NUCLEOTIDE SEQUENCE [LARGE SCALE GENOMIC DNA]</scope>
    <source>
        <tissue evidence="1">Leaf</tissue>
    </source>
</reference>
<comment type="caution">
    <text evidence="1">The sequence shown here is derived from an EMBL/GenBank/DDBJ whole genome shotgun (WGS) entry which is preliminary data.</text>
</comment>
<dbReference type="EMBL" id="DUZY01000007">
    <property type="protein sequence ID" value="DAD44345.1"/>
    <property type="molecule type" value="Genomic_DNA"/>
</dbReference>
<evidence type="ECO:0000313" key="2">
    <source>
        <dbReference type="Proteomes" id="UP000607653"/>
    </source>
</evidence>
<dbReference type="Proteomes" id="UP000607653">
    <property type="component" value="Unassembled WGS sequence"/>
</dbReference>
<accession>A0A822ZLK8</accession>
<organism evidence="1 2">
    <name type="scientific">Nelumbo nucifera</name>
    <name type="common">Sacred lotus</name>
    <dbReference type="NCBI Taxonomy" id="4432"/>
    <lineage>
        <taxon>Eukaryota</taxon>
        <taxon>Viridiplantae</taxon>
        <taxon>Streptophyta</taxon>
        <taxon>Embryophyta</taxon>
        <taxon>Tracheophyta</taxon>
        <taxon>Spermatophyta</taxon>
        <taxon>Magnoliopsida</taxon>
        <taxon>Proteales</taxon>
        <taxon>Nelumbonaceae</taxon>
        <taxon>Nelumbo</taxon>
    </lineage>
</organism>
<protein>
    <submittedName>
        <fullName evidence="1">Uncharacterized protein</fullName>
    </submittedName>
</protein>